<dbReference type="InterPro" id="IPR020904">
    <property type="entry name" value="Sc_DH/Rdtase_CS"/>
</dbReference>
<protein>
    <recommendedName>
        <fullName evidence="6">NAD(P)-binding protein</fullName>
    </recommendedName>
</protein>
<dbReference type="CDD" id="cd05233">
    <property type="entry name" value="SDR_c"/>
    <property type="match status" value="1"/>
</dbReference>
<accession>A0A9P6VTC8</accession>
<keyword evidence="2" id="KW-0521">NADP</keyword>
<dbReference type="OrthoDB" id="5307821at2759"/>
<comment type="similarity">
    <text evidence="1">Belongs to the short-chain dehydrogenases/reductases (SDR) family.</text>
</comment>
<keyword evidence="5" id="KW-1185">Reference proteome</keyword>
<dbReference type="PROSITE" id="PS00061">
    <property type="entry name" value="ADH_SHORT"/>
    <property type="match status" value="1"/>
</dbReference>
<dbReference type="Gene3D" id="3.40.50.720">
    <property type="entry name" value="NAD(P)-binding Rossmann-like Domain"/>
    <property type="match status" value="1"/>
</dbReference>
<keyword evidence="3" id="KW-0560">Oxidoreductase</keyword>
<evidence type="ECO:0008006" key="6">
    <source>
        <dbReference type="Google" id="ProtNLM"/>
    </source>
</evidence>
<evidence type="ECO:0000256" key="1">
    <source>
        <dbReference type="ARBA" id="ARBA00006484"/>
    </source>
</evidence>
<dbReference type="PANTHER" id="PTHR43008:SF7">
    <property type="entry name" value="SHORT CHAIN DEHYDROGENASE_REDUCTASE (AFU_ORTHOLOGUE AFUA_2G00830)"/>
    <property type="match status" value="1"/>
</dbReference>
<evidence type="ECO:0000256" key="2">
    <source>
        <dbReference type="ARBA" id="ARBA00022857"/>
    </source>
</evidence>
<evidence type="ECO:0000313" key="5">
    <source>
        <dbReference type="Proteomes" id="UP000777482"/>
    </source>
</evidence>
<proteinExistence type="inferred from homology"/>
<sequence length="298" mass="32153">MPGTVYKPKAGDTAVITGAGYGGIGYAVAELLASRFKVHVVLVDRDPDALEQASKALVIAGIPESDFETRLTDVSDPDEVLQLANAVYEVRGKVDFLHLNAGISAKVKAYGQDIVDEWQQTFAVNLFGVVNATSAFVDRMIAQDSPAALVITGSKQGITNPPGTSAAYNASKAAVKTLAEALAHQLLSTSVSVHLLVPGWTWTKLASPAGGSLSAFSAADKPAEAWSAAEVAEELLTRMQQGEFYIICPDGAVNWELDKARMEWGLGDVLEKRPPLSRWHPEWEERHQKWVEEKLAQK</sequence>
<dbReference type="GO" id="GO:0016616">
    <property type="term" value="F:oxidoreductase activity, acting on the CH-OH group of donors, NAD or NADP as acceptor"/>
    <property type="evidence" value="ECO:0007669"/>
    <property type="project" value="UniProtKB-ARBA"/>
</dbReference>
<gene>
    <name evidence="4" type="ORF">C6P46_001812</name>
</gene>
<dbReference type="Proteomes" id="UP000777482">
    <property type="component" value="Unassembled WGS sequence"/>
</dbReference>
<comment type="caution">
    <text evidence="4">The sequence shown here is derived from an EMBL/GenBank/DDBJ whole genome shotgun (WGS) entry which is preliminary data.</text>
</comment>
<organism evidence="4 5">
    <name type="scientific">Rhodotorula mucilaginosa</name>
    <name type="common">Yeast</name>
    <name type="synonym">Rhodotorula rubra</name>
    <dbReference type="NCBI Taxonomy" id="5537"/>
    <lineage>
        <taxon>Eukaryota</taxon>
        <taxon>Fungi</taxon>
        <taxon>Dikarya</taxon>
        <taxon>Basidiomycota</taxon>
        <taxon>Pucciniomycotina</taxon>
        <taxon>Microbotryomycetes</taxon>
        <taxon>Sporidiobolales</taxon>
        <taxon>Sporidiobolaceae</taxon>
        <taxon>Rhodotorula</taxon>
    </lineage>
</organism>
<dbReference type="AlphaFoldDB" id="A0A9P6VTC8"/>
<evidence type="ECO:0000313" key="4">
    <source>
        <dbReference type="EMBL" id="KAG0654292.1"/>
    </source>
</evidence>
<dbReference type="PANTHER" id="PTHR43008">
    <property type="entry name" value="BENZIL REDUCTASE"/>
    <property type="match status" value="1"/>
</dbReference>
<evidence type="ECO:0000256" key="3">
    <source>
        <dbReference type="ARBA" id="ARBA00023002"/>
    </source>
</evidence>
<name>A0A9P6VTC8_RHOMI</name>
<dbReference type="PRINTS" id="PR00081">
    <property type="entry name" value="GDHRDH"/>
</dbReference>
<dbReference type="InterPro" id="IPR002347">
    <property type="entry name" value="SDR_fam"/>
</dbReference>
<dbReference type="EMBL" id="PUHQ01000154">
    <property type="protein sequence ID" value="KAG0654292.1"/>
    <property type="molecule type" value="Genomic_DNA"/>
</dbReference>
<reference evidence="4 5" key="1">
    <citation type="submission" date="2020-11" db="EMBL/GenBank/DDBJ databases">
        <title>Kefir isolates.</title>
        <authorList>
            <person name="Marcisauskas S."/>
            <person name="Kim Y."/>
            <person name="Blasche S."/>
        </authorList>
    </citation>
    <scope>NUCLEOTIDE SEQUENCE [LARGE SCALE GENOMIC DNA]</scope>
    <source>
        <strain evidence="4 5">KR</strain>
    </source>
</reference>
<dbReference type="SUPFAM" id="SSF51735">
    <property type="entry name" value="NAD(P)-binding Rossmann-fold domains"/>
    <property type="match status" value="1"/>
</dbReference>
<dbReference type="GO" id="GO:0050664">
    <property type="term" value="F:oxidoreductase activity, acting on NAD(P)H, oxygen as acceptor"/>
    <property type="evidence" value="ECO:0007669"/>
    <property type="project" value="TreeGrafter"/>
</dbReference>
<dbReference type="InterPro" id="IPR036291">
    <property type="entry name" value="NAD(P)-bd_dom_sf"/>
</dbReference>
<dbReference type="Pfam" id="PF00106">
    <property type="entry name" value="adh_short"/>
    <property type="match status" value="1"/>
</dbReference>